<feature type="compositionally biased region" description="Polar residues" evidence="8">
    <location>
        <begin position="173"/>
        <end position="192"/>
    </location>
</feature>
<dbReference type="GO" id="GO:0008270">
    <property type="term" value="F:zinc ion binding"/>
    <property type="evidence" value="ECO:0007669"/>
    <property type="project" value="UniProtKB-KW"/>
</dbReference>
<dbReference type="GeneTree" id="ENSGT00940000159419"/>
<evidence type="ECO:0000256" key="4">
    <source>
        <dbReference type="ARBA" id="ARBA00022771"/>
    </source>
</evidence>
<feature type="region of interest" description="Disordered" evidence="8">
    <location>
        <begin position="144"/>
        <end position="192"/>
    </location>
</feature>
<feature type="region of interest" description="Disordered" evidence="8">
    <location>
        <begin position="41"/>
        <end position="76"/>
    </location>
</feature>
<accession>A0A3Q3GSI0</accession>
<evidence type="ECO:0000256" key="3">
    <source>
        <dbReference type="ARBA" id="ARBA00022737"/>
    </source>
</evidence>
<dbReference type="STRING" id="56723.ENSLBEP00000034254"/>
<dbReference type="InParanoid" id="A0A3Q3GSI0"/>
<protein>
    <recommendedName>
        <fullName evidence="6">Zinc finger C2HC domain-containing protein 1A</fullName>
    </recommendedName>
</protein>
<evidence type="ECO:0000259" key="9">
    <source>
        <dbReference type="PROSITE" id="PS52027"/>
    </source>
</evidence>
<reference evidence="10" key="2">
    <citation type="submission" date="2025-09" db="UniProtKB">
        <authorList>
            <consortium name="Ensembl"/>
        </authorList>
    </citation>
    <scope>IDENTIFICATION</scope>
</reference>
<dbReference type="Ensembl" id="ENSLBET00000035736.1">
    <property type="protein sequence ID" value="ENSLBEP00000034254.1"/>
    <property type="gene ID" value="ENSLBEG00000025771.1"/>
</dbReference>
<evidence type="ECO:0000256" key="6">
    <source>
        <dbReference type="ARBA" id="ARBA00041098"/>
    </source>
</evidence>
<feature type="compositionally biased region" description="Basic and acidic residues" evidence="8">
    <location>
        <begin position="43"/>
        <end position="53"/>
    </location>
</feature>
<comment type="similarity">
    <text evidence="1">Belongs to the ZC2HC1 family.</text>
</comment>
<organism evidence="10 11">
    <name type="scientific">Labrus bergylta</name>
    <name type="common">ballan wrasse</name>
    <dbReference type="NCBI Taxonomy" id="56723"/>
    <lineage>
        <taxon>Eukaryota</taxon>
        <taxon>Metazoa</taxon>
        <taxon>Chordata</taxon>
        <taxon>Craniata</taxon>
        <taxon>Vertebrata</taxon>
        <taxon>Euteleostomi</taxon>
        <taxon>Actinopterygii</taxon>
        <taxon>Neopterygii</taxon>
        <taxon>Teleostei</taxon>
        <taxon>Neoteleostei</taxon>
        <taxon>Acanthomorphata</taxon>
        <taxon>Eupercaria</taxon>
        <taxon>Labriformes</taxon>
        <taxon>Labridae</taxon>
        <taxon>Labrus</taxon>
    </lineage>
</organism>
<dbReference type="PANTHER" id="PTHR13555:SF25">
    <property type="entry name" value="ZINC FINGER C2HC DOMAIN-CONTAINING PROTEIN 1A"/>
    <property type="match status" value="1"/>
</dbReference>
<name>A0A3Q3GSI0_9LABR</name>
<dbReference type="InterPro" id="IPR026319">
    <property type="entry name" value="ZC2HC1A/B-like"/>
</dbReference>
<evidence type="ECO:0000256" key="2">
    <source>
        <dbReference type="ARBA" id="ARBA00022723"/>
    </source>
</evidence>
<dbReference type="FunCoup" id="A0A3Q3GSI0">
    <property type="interactions" value="432"/>
</dbReference>
<evidence type="ECO:0000256" key="1">
    <source>
        <dbReference type="ARBA" id="ARBA00010843"/>
    </source>
</evidence>
<dbReference type="AlphaFoldDB" id="A0A3Q3GSI0"/>
<evidence type="ECO:0000313" key="10">
    <source>
        <dbReference type="Ensembl" id="ENSLBEP00000034254.1"/>
    </source>
</evidence>
<keyword evidence="11" id="KW-1185">Reference proteome</keyword>
<feature type="domain" description="C2HC/C3H-type" evidence="9">
    <location>
        <begin position="113"/>
        <end position="142"/>
    </location>
</feature>
<keyword evidence="4 7" id="KW-0863">Zinc-finger</keyword>
<evidence type="ECO:0000313" key="11">
    <source>
        <dbReference type="Proteomes" id="UP000261660"/>
    </source>
</evidence>
<feature type="compositionally biased region" description="Basic and acidic residues" evidence="8">
    <location>
        <begin position="148"/>
        <end position="161"/>
    </location>
</feature>
<sequence length="277" mass="30735">FSPSDAEAPPAEDLLVHTAHILLFLQEKHAKICQKSVVKRRKTFDSSRQRAEGTDISVLKPIKPKAEPPKKPSNWRKKHEDFIATIRAAKNITQAMKDGGPLPPPPPPTYDPDYVQCPFCERRFNESAADRHIKFCQEKAARMPNKGKLGDAKKPPARTESKPPALVKKMNSPAVSTIPSASSRLPQRSGLGQPSGNGTAVLMSPHCFFFLIHSRLFCVFQHCYLVNFVTFLRNDVDGSNDIANGGMKSKFCHACGTRFPVESAKFCCECGVKRMCL</sequence>
<dbReference type="PROSITE" id="PS52027">
    <property type="entry name" value="ZF_C2HC_C3H"/>
    <property type="match status" value="1"/>
</dbReference>
<dbReference type="Proteomes" id="UP000261660">
    <property type="component" value="Unplaced"/>
</dbReference>
<evidence type="ECO:0000256" key="8">
    <source>
        <dbReference type="SAM" id="MobiDB-lite"/>
    </source>
</evidence>
<reference evidence="10" key="1">
    <citation type="submission" date="2025-08" db="UniProtKB">
        <authorList>
            <consortium name="Ensembl"/>
        </authorList>
    </citation>
    <scope>IDENTIFICATION</scope>
</reference>
<dbReference type="PANTHER" id="PTHR13555">
    <property type="entry name" value="C2H2 ZINC FINGER CGI-62-RELATED"/>
    <property type="match status" value="1"/>
</dbReference>
<keyword evidence="5" id="KW-0862">Zinc</keyword>
<dbReference type="InterPro" id="IPR049899">
    <property type="entry name" value="Znf_C2HC_C3H"/>
</dbReference>
<evidence type="ECO:0000256" key="7">
    <source>
        <dbReference type="PROSITE-ProRule" id="PRU01371"/>
    </source>
</evidence>
<keyword evidence="2" id="KW-0479">Metal-binding</keyword>
<keyword evidence="3" id="KW-0677">Repeat</keyword>
<evidence type="ECO:0000256" key="5">
    <source>
        <dbReference type="ARBA" id="ARBA00022833"/>
    </source>
</evidence>
<proteinExistence type="inferred from homology"/>